<dbReference type="PROSITE" id="PS50268">
    <property type="entry name" value="CADHERIN_2"/>
    <property type="match status" value="6"/>
</dbReference>
<evidence type="ECO:0000256" key="1">
    <source>
        <dbReference type="ARBA" id="ARBA00022692"/>
    </source>
</evidence>
<dbReference type="InterPro" id="IPR025592">
    <property type="entry name" value="DUF4347"/>
</dbReference>
<evidence type="ECO:0000256" key="2">
    <source>
        <dbReference type="ARBA" id="ARBA00022989"/>
    </source>
</evidence>
<feature type="domain" description="Cadherin" evidence="4">
    <location>
        <begin position="1121"/>
        <end position="1225"/>
    </location>
</feature>
<organism evidence="5 6">
    <name type="scientific">Lignipirellula cremea</name>
    <dbReference type="NCBI Taxonomy" id="2528010"/>
    <lineage>
        <taxon>Bacteria</taxon>
        <taxon>Pseudomonadati</taxon>
        <taxon>Planctomycetota</taxon>
        <taxon>Planctomycetia</taxon>
        <taxon>Pirellulales</taxon>
        <taxon>Pirellulaceae</taxon>
        <taxon>Lignipirellula</taxon>
    </lineage>
</organism>
<evidence type="ECO:0000259" key="4">
    <source>
        <dbReference type="PROSITE" id="PS50268"/>
    </source>
</evidence>
<dbReference type="SMART" id="SM00112">
    <property type="entry name" value="CA"/>
    <property type="match status" value="7"/>
</dbReference>
<keyword evidence="1" id="KW-0812">Transmembrane</keyword>
<dbReference type="NCBIfam" id="NF012211">
    <property type="entry name" value="tand_rpt_95"/>
    <property type="match status" value="2"/>
</dbReference>
<sequence length="1964" mass="205514">MADWFPRRKPAPSRTRSICDAAQLEARIMLSAAPLPTGAGEVAATPAAFPAPDQVAAADPALWNNAAPPIDSEEFRFQERSQGADEQAARLELVFVDTEADNYQQLIDDLLEDASDHVEREVYLLDNQRDGVTQIREILAGYQEVDAVHLVTHGSAGQFHLGSTRLSVDSLAGYAGDLAAWQGALRDGADLLIYGCDLASTEDGRSLAAAIGALCDCDVAASDDLTGHADLGGDWDLEFRQGEVHTEIAFSATLQQTWRSTLADAQGELVFTTKGDGDAGGTTWSKTDIVTFGDAGDTFDSEAGLTSGTLALFPGFTAPEIVRGLHYVESNITIGANPNHFDLRSGDLVLAFDKIVTLNENDGDPGNDFDADRKDLVVYRPDAPGDYSAGEYFMLLDDQVRDASNTFNVYALTLVETDTVVGGTTLTAGTFLVAHSNPNHEDISTLHITGTGVNSAADVVEVLLTGAVLGNTGDQIQGLHLLQQDTQFGSSTLAAGTLLVQVNRAGVLAGQAQEEFDVLALQVTQTEQDPAPGTAATATLLLDGSDIGLEDEGKETITGLAVVSSDFPGVNKPPVAAADSYTIEGDTSLHTAPDWFDAAWQARQKLSLKNLASAENLVDFPVLVTLDASRIDYDQVQDAGQDLRFVDADGTELAYEIEEWNEGGTSYVWVRIPQIDAASDTDYLWMYYSNAAAADNQNPSGVWSSSYALVSHLDGDLKDATANGNDGVNNGSTDASGQIAGGQSFDGSNDRVDIAADPSINNLFDGGATVSAWINPADWGELGEGRILDKSVTTLTTSGWSLEVDSTGNRLAFEFGFSITNGRWYTPLDSISLDAWQQVTVVYDSSSTANDPQIFINGASVGLTQILFPLGGAISDAANDLAIGNRSGATDRTFDGVIDEVRLETIERSADWIEAQYLSMADAFLDYGAVEGPGGVLTNDADIENEAFTAILVGSAPANAQSFAFNSDGSFSYTPVADFTGIDTFTYKANDGSGDGNTTTVTIQVNPVNDTPQITSLGGGATGAISVNENELDVVTVTAFDIDGDTPLYAIRGGADAARFAIDSSTGQLSFVTAPDFESPTDGDANNVYDVEVEVSDGSGSSDSQTIQVTVLAVNESSPVFTSPANVNVAENTTFVQTVQATDADLPSKAVTYAITGGPDQSLFTINAATGDLSFVTAPDFESPQDVNRDNVYQIVLKADDGASGSITQLLRITVLPANEHNPAFTSPSTVSVAENTTFVQTVQATDADLPGQTITYAITGGADQARFTINATTGALSFVTAPDFETPTDANADNVYQVVVSASDNAGGVTPQTLSVTVLPVNDNSPVFSSPATVNVAENTTFVLTVQATDADLPAQTITYAITGGADQARFTINATTGALSFAMAPDFEAPTDANADNVYQVEVSASDNAGGVTPQTLSVTVLPVNDNSPVFSSPATVNVAENTTFVQTVQATDADLPGQTITYAITGGADQARFTINAATGALSFVTAPDFESPSDANVDNVYEVAVTADDGNGRTTVQNLRATVLQVNESPVITSSAIMLAMENSTAAGTSTASDVDGDPLIWSITGGADASLLTIDAVTGDLAFKNAPNFENPLDGGRDNVYEVQVRVADGLGGADTQLVRVAVSNVNEAPVSRDSSYTVGQGQTLAAVVQGQDEDGDALLVSLATGPANGVLSLLPDGTFQYRPGPDFTGLDSFVYQIVDGVGGTTTSTVTVVVNSPDSVIPVGPAPPPAPPAAVAPPSPPEEVVEDSSQEPQLANPEIHTPDASLVVAQVLRSREADEPTTASAAELPAIAELRQSGPENYVATTATEAVRQLERALQATAQDVSPTLLSLGESFDAGLLWEDLGELRQELQGDDQIPLLAAGSAAGVSGALSVGYVIWTIRSGWLMTSLLAQLPAWRLMDPLVMLEYLDEEAPLAGGEDDDSLESLLEPDEPESETEPESPHPQADDPSDRPEKASE</sequence>
<feature type="domain" description="Cadherin" evidence="4">
    <location>
        <begin position="1537"/>
        <end position="1637"/>
    </location>
</feature>
<feature type="region of interest" description="Disordered" evidence="3">
    <location>
        <begin position="1728"/>
        <end position="1762"/>
    </location>
</feature>
<feature type="domain" description="Cadherin" evidence="4">
    <location>
        <begin position="1433"/>
        <end position="1536"/>
    </location>
</feature>
<dbReference type="CDD" id="cd11304">
    <property type="entry name" value="Cadherin_repeat"/>
    <property type="match status" value="6"/>
</dbReference>
<feature type="domain" description="Cadherin" evidence="4">
    <location>
        <begin position="1034"/>
        <end position="1121"/>
    </location>
</feature>
<feature type="compositionally biased region" description="Acidic residues" evidence="3">
    <location>
        <begin position="1920"/>
        <end position="1945"/>
    </location>
</feature>
<keyword evidence="6" id="KW-1185">Reference proteome</keyword>
<dbReference type="PRINTS" id="PR00205">
    <property type="entry name" value="CADHERIN"/>
</dbReference>
<protein>
    <submittedName>
        <fullName evidence="5">Cadherin domain protein</fullName>
    </submittedName>
</protein>
<feature type="domain" description="Cadherin" evidence="4">
    <location>
        <begin position="1329"/>
        <end position="1433"/>
    </location>
</feature>
<dbReference type="InterPro" id="IPR018765">
    <property type="entry name" value="DUF2341"/>
</dbReference>
<feature type="compositionally biased region" description="Basic and acidic residues" evidence="3">
    <location>
        <begin position="1951"/>
        <end position="1964"/>
    </location>
</feature>
<keyword evidence="2" id="KW-0472">Membrane</keyword>
<dbReference type="SUPFAM" id="SSF49899">
    <property type="entry name" value="Concanavalin A-like lectins/glucanases"/>
    <property type="match status" value="1"/>
</dbReference>
<dbReference type="SUPFAM" id="SSF49313">
    <property type="entry name" value="Cadherin-like"/>
    <property type="match status" value="6"/>
</dbReference>
<gene>
    <name evidence="5" type="ORF">Pla8534_69270</name>
</gene>
<dbReference type="Pfam" id="PF17963">
    <property type="entry name" value="Big_9"/>
    <property type="match status" value="2"/>
</dbReference>
<dbReference type="Pfam" id="PF00028">
    <property type="entry name" value="Cadherin"/>
    <property type="match status" value="4"/>
</dbReference>
<dbReference type="Proteomes" id="UP000317648">
    <property type="component" value="Chromosome"/>
</dbReference>
<accession>A0A518E4J7</accession>
<keyword evidence="2" id="KW-1133">Transmembrane helix</keyword>
<reference evidence="5 6" key="1">
    <citation type="submission" date="2019-02" db="EMBL/GenBank/DDBJ databases">
        <title>Deep-cultivation of Planctomycetes and their phenomic and genomic characterization uncovers novel biology.</title>
        <authorList>
            <person name="Wiegand S."/>
            <person name="Jogler M."/>
            <person name="Boedeker C."/>
            <person name="Pinto D."/>
            <person name="Vollmers J."/>
            <person name="Rivas-Marin E."/>
            <person name="Kohn T."/>
            <person name="Peeters S.H."/>
            <person name="Heuer A."/>
            <person name="Rast P."/>
            <person name="Oberbeckmann S."/>
            <person name="Bunk B."/>
            <person name="Jeske O."/>
            <person name="Meyerdierks A."/>
            <person name="Storesund J.E."/>
            <person name="Kallscheuer N."/>
            <person name="Luecker S."/>
            <person name="Lage O.M."/>
            <person name="Pohl T."/>
            <person name="Merkel B.J."/>
            <person name="Hornburger P."/>
            <person name="Mueller R.-W."/>
            <person name="Bruemmer F."/>
            <person name="Labrenz M."/>
            <person name="Spormann A.M."/>
            <person name="Op den Camp H."/>
            <person name="Overmann J."/>
            <person name="Amann R."/>
            <person name="Jetten M.S.M."/>
            <person name="Mascher T."/>
            <person name="Medema M.H."/>
            <person name="Devos D.P."/>
            <person name="Kaster A.-K."/>
            <person name="Ovreas L."/>
            <person name="Rohde M."/>
            <person name="Galperin M.Y."/>
            <person name="Jogler C."/>
        </authorList>
    </citation>
    <scope>NUCLEOTIDE SEQUENCE [LARGE SCALE GENOMIC DNA]</scope>
    <source>
        <strain evidence="5 6">Pla85_3_4</strain>
    </source>
</reference>
<name>A0A518E4J7_9BACT</name>
<dbReference type="Gene3D" id="2.60.120.200">
    <property type="match status" value="1"/>
</dbReference>
<dbReference type="EMBL" id="CP036433">
    <property type="protein sequence ID" value="QDU99016.1"/>
    <property type="molecule type" value="Genomic_DNA"/>
</dbReference>
<dbReference type="Gene3D" id="2.60.40.2810">
    <property type="match status" value="2"/>
</dbReference>
<evidence type="ECO:0000313" key="6">
    <source>
        <dbReference type="Proteomes" id="UP000317648"/>
    </source>
</evidence>
<feature type="region of interest" description="Disordered" evidence="3">
    <location>
        <begin position="1920"/>
        <end position="1964"/>
    </location>
</feature>
<dbReference type="GO" id="GO:0005509">
    <property type="term" value="F:calcium ion binding"/>
    <property type="evidence" value="ECO:0007669"/>
    <property type="project" value="InterPro"/>
</dbReference>
<dbReference type="InterPro" id="IPR013320">
    <property type="entry name" value="ConA-like_dom_sf"/>
</dbReference>
<proteinExistence type="predicted"/>
<feature type="domain" description="Cadherin" evidence="4">
    <location>
        <begin position="1225"/>
        <end position="1329"/>
    </location>
</feature>
<dbReference type="OrthoDB" id="290686at2"/>
<dbReference type="InterPro" id="IPR002126">
    <property type="entry name" value="Cadherin-like_dom"/>
</dbReference>
<dbReference type="GO" id="GO:0005886">
    <property type="term" value="C:plasma membrane"/>
    <property type="evidence" value="ECO:0007669"/>
    <property type="project" value="UniProtKB-SubCell"/>
</dbReference>
<evidence type="ECO:0000313" key="5">
    <source>
        <dbReference type="EMBL" id="QDU99016.1"/>
    </source>
</evidence>
<dbReference type="RefSeq" id="WP_145058702.1">
    <property type="nucleotide sequence ID" value="NZ_CP036433.1"/>
</dbReference>
<feature type="compositionally biased region" description="Pro residues" evidence="3">
    <location>
        <begin position="1729"/>
        <end position="1746"/>
    </location>
</feature>
<dbReference type="KEGG" id="lcre:Pla8534_69270"/>
<dbReference type="PANTHER" id="PTHR24026">
    <property type="entry name" value="FAT ATYPICAL CADHERIN-RELATED"/>
    <property type="match status" value="1"/>
</dbReference>
<dbReference type="Pfam" id="PF14252">
    <property type="entry name" value="DUF4347"/>
    <property type="match status" value="1"/>
</dbReference>
<dbReference type="Pfam" id="PF10102">
    <property type="entry name" value="DUF2341"/>
    <property type="match status" value="1"/>
</dbReference>
<dbReference type="Gene3D" id="2.60.40.60">
    <property type="entry name" value="Cadherins"/>
    <property type="match status" value="6"/>
</dbReference>
<dbReference type="PANTHER" id="PTHR24026:SF126">
    <property type="entry name" value="PROTOCADHERIN FAT 4"/>
    <property type="match status" value="1"/>
</dbReference>
<evidence type="ECO:0000256" key="3">
    <source>
        <dbReference type="SAM" id="MobiDB-lite"/>
    </source>
</evidence>
<dbReference type="GO" id="GO:0007156">
    <property type="term" value="P:homophilic cell adhesion via plasma membrane adhesion molecules"/>
    <property type="evidence" value="ECO:0007669"/>
    <property type="project" value="InterPro"/>
</dbReference>
<dbReference type="InterPro" id="IPR015919">
    <property type="entry name" value="Cadherin-like_sf"/>
</dbReference>